<keyword evidence="1" id="KW-0812">Transmembrane</keyword>
<protein>
    <submittedName>
        <fullName evidence="2">Transporter YbjL</fullName>
    </submittedName>
</protein>
<reference evidence="2 3" key="1">
    <citation type="submission" date="2024-06" db="EMBL/GenBank/DDBJ databases">
        <title>Genomic Encyclopedia of Type Strains, Phase IV (KMG-IV): sequencing the most valuable type-strain genomes for metagenomic binning, comparative biology and taxonomic classification.</title>
        <authorList>
            <person name="Goeker M."/>
        </authorList>
    </citation>
    <scope>NUCLEOTIDE SEQUENCE [LARGE SCALE GENOMIC DNA]</scope>
    <source>
        <strain evidence="2 3">DSM 15349</strain>
    </source>
</reference>
<proteinExistence type="predicted"/>
<dbReference type="EMBL" id="JBEPMK010000001">
    <property type="protein sequence ID" value="MET3643474.1"/>
    <property type="molecule type" value="Genomic_DNA"/>
</dbReference>
<organism evidence="2 3">
    <name type="scientific">Streptococcus gallinaceus</name>
    <dbReference type="NCBI Taxonomy" id="165758"/>
    <lineage>
        <taxon>Bacteria</taxon>
        <taxon>Bacillati</taxon>
        <taxon>Bacillota</taxon>
        <taxon>Bacilli</taxon>
        <taxon>Lactobacillales</taxon>
        <taxon>Streptococcaceae</taxon>
        <taxon>Streptococcus</taxon>
    </lineage>
</organism>
<dbReference type="Pfam" id="PF11877">
    <property type="entry name" value="DUF3397"/>
    <property type="match status" value="1"/>
</dbReference>
<keyword evidence="1" id="KW-1133">Transmembrane helix</keyword>
<comment type="caution">
    <text evidence="2">The sequence shown here is derived from an EMBL/GenBank/DDBJ whole genome shotgun (WGS) entry which is preliminary data.</text>
</comment>
<sequence>MNLILLKIAAILFLILTLLISVILVKLLGLRKRGLNFADLAFPLFVGEFYLISDKAYYHSMLPLLGLALGLLALVLCALMAFKKRSFDTGKFMKTFWRAGFILTFLMYLALVISVFFMK</sequence>
<name>A0ABV2JHU4_9STRE</name>
<evidence type="ECO:0000313" key="2">
    <source>
        <dbReference type="EMBL" id="MET3643474.1"/>
    </source>
</evidence>
<accession>A0ABV2JHU4</accession>
<feature type="transmembrane region" description="Helical" evidence="1">
    <location>
        <begin position="6"/>
        <end position="28"/>
    </location>
</feature>
<keyword evidence="1" id="KW-0472">Membrane</keyword>
<feature type="transmembrane region" description="Helical" evidence="1">
    <location>
        <begin position="64"/>
        <end position="83"/>
    </location>
</feature>
<evidence type="ECO:0000256" key="1">
    <source>
        <dbReference type="SAM" id="Phobius"/>
    </source>
</evidence>
<evidence type="ECO:0000313" key="3">
    <source>
        <dbReference type="Proteomes" id="UP001549055"/>
    </source>
</evidence>
<feature type="transmembrane region" description="Helical" evidence="1">
    <location>
        <begin position="95"/>
        <end position="118"/>
    </location>
</feature>
<dbReference type="Proteomes" id="UP001549055">
    <property type="component" value="Unassembled WGS sequence"/>
</dbReference>
<gene>
    <name evidence="2" type="ORF">ABID27_000091</name>
</gene>
<dbReference type="InterPro" id="IPR024515">
    <property type="entry name" value="DUF3397"/>
</dbReference>
<keyword evidence="3" id="KW-1185">Reference proteome</keyword>